<evidence type="ECO:0000259" key="14">
    <source>
        <dbReference type="PROSITE" id="PS50113"/>
    </source>
</evidence>
<dbReference type="InterPro" id="IPR050351">
    <property type="entry name" value="BphY/WalK/GraS-like"/>
</dbReference>
<evidence type="ECO:0000313" key="15">
    <source>
        <dbReference type="EMBL" id="UTO15652.1"/>
    </source>
</evidence>
<protein>
    <recommendedName>
        <fullName evidence="3">histidine kinase</fullName>
        <ecNumber evidence="3">2.7.13.3</ecNumber>
    </recommendedName>
</protein>
<dbReference type="InterPro" id="IPR000014">
    <property type="entry name" value="PAS"/>
</dbReference>
<evidence type="ECO:0000256" key="10">
    <source>
        <dbReference type="ARBA" id="ARBA00023012"/>
    </source>
</evidence>
<feature type="domain" description="PAS" evidence="13">
    <location>
        <begin position="14"/>
        <end position="59"/>
    </location>
</feature>
<evidence type="ECO:0000256" key="4">
    <source>
        <dbReference type="ARBA" id="ARBA00022679"/>
    </source>
</evidence>
<dbReference type="Gene3D" id="1.10.287.130">
    <property type="match status" value="1"/>
</dbReference>
<feature type="domain" description="PAC" evidence="14">
    <location>
        <begin position="229"/>
        <end position="281"/>
    </location>
</feature>
<dbReference type="SMART" id="SM00387">
    <property type="entry name" value="HATPase_c"/>
    <property type="match status" value="1"/>
</dbReference>
<keyword evidence="5" id="KW-0812">Transmembrane</keyword>
<dbReference type="SMART" id="SM00388">
    <property type="entry name" value="HisKA"/>
    <property type="match status" value="1"/>
</dbReference>
<dbReference type="CDD" id="cd00130">
    <property type="entry name" value="PAS"/>
    <property type="match status" value="2"/>
</dbReference>
<evidence type="ECO:0000256" key="8">
    <source>
        <dbReference type="ARBA" id="ARBA00022840"/>
    </source>
</evidence>
<evidence type="ECO:0000256" key="2">
    <source>
        <dbReference type="ARBA" id="ARBA00004141"/>
    </source>
</evidence>
<evidence type="ECO:0000313" key="16">
    <source>
        <dbReference type="Proteomes" id="UP001059607"/>
    </source>
</evidence>
<name>A0ABY5EMY0_9PSED</name>
<dbReference type="Pfam" id="PF08447">
    <property type="entry name" value="PAS_3"/>
    <property type="match status" value="1"/>
</dbReference>
<dbReference type="SUPFAM" id="SSF47384">
    <property type="entry name" value="Homodimeric domain of signal transducing histidine kinase"/>
    <property type="match status" value="1"/>
</dbReference>
<dbReference type="RefSeq" id="WP_054613979.1">
    <property type="nucleotide sequence ID" value="NZ_CP101125.1"/>
</dbReference>
<dbReference type="CDD" id="cd00075">
    <property type="entry name" value="HATPase"/>
    <property type="match status" value="1"/>
</dbReference>
<keyword evidence="8" id="KW-0067">ATP-binding</keyword>
<evidence type="ECO:0000256" key="5">
    <source>
        <dbReference type="ARBA" id="ARBA00022692"/>
    </source>
</evidence>
<dbReference type="SUPFAM" id="SSF55874">
    <property type="entry name" value="ATPase domain of HSP90 chaperone/DNA topoisomerase II/histidine kinase"/>
    <property type="match status" value="1"/>
</dbReference>
<evidence type="ECO:0000256" key="1">
    <source>
        <dbReference type="ARBA" id="ARBA00000085"/>
    </source>
</evidence>
<dbReference type="InterPro" id="IPR036890">
    <property type="entry name" value="HATPase_C_sf"/>
</dbReference>
<sequence length="503" mass="55874">MGANDDPLPDADLLYEHAPCALIITSKAGLILRANATFCEWLGYPKDQLVGRRKLQELLTIGGRIFHQTHWMPLLEMQRSVSEIKLEFATSEGKKVPMILNATRREHIGGTFDEVSAFVVIERHRFEQEVLISKRQAEDSLEAHLALQRDLSVADARLRVALESAQMHVWDVDPVTLERRYDNSVAQLLGYPSSQDVSAAIYSGFIDPKDLPREAELFSAALGSVAQEYRCIYRLNGIDGVQRTVLSTGRAAFDPNNKLVQFVGILHDITDVKREQAAAEDRALFSEQMIGIVSHDLRNPLSVISIATEMLERNGLSPKQQKFVRHAQEAAQRARRLINDLLDFTQARIGRGIGVTKTTIDLHLLISEAVEQLRIVYPKRELLHSMHGQGLCIADSDRLTQLAGNLVSNAVTYGAVDRPVTIISSITERGFELMVHNWGTPIPRDFLATVFSPMTRGVNLPQDSRSVGLGLFIVSEIVKAHGGTVSVSSTIERGTEFKAAFPL</sequence>
<dbReference type="PROSITE" id="PS50109">
    <property type="entry name" value="HIS_KIN"/>
    <property type="match status" value="1"/>
</dbReference>
<dbReference type="Pfam" id="PF02518">
    <property type="entry name" value="HATPase_c"/>
    <property type="match status" value="1"/>
</dbReference>
<evidence type="ECO:0000256" key="11">
    <source>
        <dbReference type="ARBA" id="ARBA00023136"/>
    </source>
</evidence>
<evidence type="ECO:0000256" key="3">
    <source>
        <dbReference type="ARBA" id="ARBA00012438"/>
    </source>
</evidence>
<dbReference type="EMBL" id="CP101125">
    <property type="protein sequence ID" value="UTO15652.1"/>
    <property type="molecule type" value="Genomic_DNA"/>
</dbReference>
<dbReference type="SUPFAM" id="SSF55785">
    <property type="entry name" value="PYP-like sensor domain (PAS domain)"/>
    <property type="match status" value="2"/>
</dbReference>
<dbReference type="InterPro" id="IPR005467">
    <property type="entry name" value="His_kinase_dom"/>
</dbReference>
<dbReference type="PROSITE" id="PS50112">
    <property type="entry name" value="PAS"/>
    <property type="match status" value="2"/>
</dbReference>
<dbReference type="GO" id="GO:0016301">
    <property type="term" value="F:kinase activity"/>
    <property type="evidence" value="ECO:0007669"/>
    <property type="project" value="UniProtKB-KW"/>
</dbReference>
<dbReference type="Pfam" id="PF00989">
    <property type="entry name" value="PAS"/>
    <property type="match status" value="1"/>
</dbReference>
<accession>A0ABY5EMY0</accession>
<dbReference type="InterPro" id="IPR013767">
    <property type="entry name" value="PAS_fold"/>
</dbReference>
<dbReference type="InterPro" id="IPR013655">
    <property type="entry name" value="PAS_fold_3"/>
</dbReference>
<feature type="domain" description="Histidine kinase" evidence="12">
    <location>
        <begin position="292"/>
        <end position="503"/>
    </location>
</feature>
<dbReference type="Proteomes" id="UP001059607">
    <property type="component" value="Chromosome"/>
</dbReference>
<comment type="catalytic activity">
    <reaction evidence="1">
        <text>ATP + protein L-histidine = ADP + protein N-phospho-L-histidine.</text>
        <dbReference type="EC" id="2.7.13.3"/>
    </reaction>
</comment>
<dbReference type="CDD" id="cd00082">
    <property type="entry name" value="HisKA"/>
    <property type="match status" value="1"/>
</dbReference>
<keyword evidence="10" id="KW-0902">Two-component regulatory system</keyword>
<dbReference type="PANTHER" id="PTHR42878:SF7">
    <property type="entry name" value="SENSOR HISTIDINE KINASE GLRK"/>
    <property type="match status" value="1"/>
</dbReference>
<dbReference type="Gene3D" id="3.30.565.10">
    <property type="entry name" value="Histidine kinase-like ATPase, C-terminal domain"/>
    <property type="match status" value="1"/>
</dbReference>
<dbReference type="InterPro" id="IPR036097">
    <property type="entry name" value="HisK_dim/P_sf"/>
</dbReference>
<evidence type="ECO:0000256" key="6">
    <source>
        <dbReference type="ARBA" id="ARBA00022741"/>
    </source>
</evidence>
<dbReference type="InterPro" id="IPR003661">
    <property type="entry name" value="HisK_dim/P_dom"/>
</dbReference>
<keyword evidence="9" id="KW-1133">Transmembrane helix</keyword>
<keyword evidence="6" id="KW-0547">Nucleotide-binding</keyword>
<organism evidence="15 16">
    <name type="scientific">Pseudomonas nunensis</name>
    <dbReference type="NCBI Taxonomy" id="2961896"/>
    <lineage>
        <taxon>Bacteria</taxon>
        <taxon>Pseudomonadati</taxon>
        <taxon>Pseudomonadota</taxon>
        <taxon>Gammaproteobacteria</taxon>
        <taxon>Pseudomonadales</taxon>
        <taxon>Pseudomonadaceae</taxon>
        <taxon>Pseudomonas</taxon>
    </lineage>
</organism>
<feature type="domain" description="PAS" evidence="13">
    <location>
        <begin position="154"/>
        <end position="225"/>
    </location>
</feature>
<dbReference type="NCBIfam" id="TIGR00229">
    <property type="entry name" value="sensory_box"/>
    <property type="match status" value="1"/>
</dbReference>
<dbReference type="PANTHER" id="PTHR42878">
    <property type="entry name" value="TWO-COMPONENT HISTIDINE KINASE"/>
    <property type="match status" value="1"/>
</dbReference>
<dbReference type="SMART" id="SM00091">
    <property type="entry name" value="PAS"/>
    <property type="match status" value="2"/>
</dbReference>
<dbReference type="EC" id="2.7.13.3" evidence="3"/>
<dbReference type="PROSITE" id="PS50113">
    <property type="entry name" value="PAC"/>
    <property type="match status" value="1"/>
</dbReference>
<dbReference type="InterPro" id="IPR035965">
    <property type="entry name" value="PAS-like_dom_sf"/>
</dbReference>
<keyword evidence="4" id="KW-0808">Transferase</keyword>
<proteinExistence type="predicted"/>
<evidence type="ECO:0000259" key="12">
    <source>
        <dbReference type="PROSITE" id="PS50109"/>
    </source>
</evidence>
<dbReference type="Gene3D" id="3.30.450.20">
    <property type="entry name" value="PAS domain"/>
    <property type="match status" value="2"/>
</dbReference>
<dbReference type="InterPro" id="IPR000700">
    <property type="entry name" value="PAS-assoc_C"/>
</dbReference>
<reference evidence="15" key="1">
    <citation type="submission" date="2022-07" db="EMBL/GenBank/DDBJ databases">
        <title>Pseudomonas nunamit sp. nov. an antifungal species isolated from Greenland.</title>
        <authorList>
            <person name="Ntana F."/>
            <person name="Hennessy R.C."/>
            <person name="Zervas A."/>
            <person name="Stougaard P."/>
        </authorList>
    </citation>
    <scope>NUCLEOTIDE SEQUENCE</scope>
    <source>
        <strain evidence="15">In5</strain>
    </source>
</reference>
<keyword evidence="11" id="KW-0472">Membrane</keyword>
<keyword evidence="16" id="KW-1185">Reference proteome</keyword>
<keyword evidence="7 15" id="KW-0418">Kinase</keyword>
<evidence type="ECO:0000259" key="13">
    <source>
        <dbReference type="PROSITE" id="PS50112"/>
    </source>
</evidence>
<gene>
    <name evidence="15" type="ORF">NK667_04610</name>
</gene>
<evidence type="ECO:0000256" key="7">
    <source>
        <dbReference type="ARBA" id="ARBA00022777"/>
    </source>
</evidence>
<dbReference type="Pfam" id="PF00512">
    <property type="entry name" value="HisKA"/>
    <property type="match status" value="1"/>
</dbReference>
<comment type="subcellular location">
    <subcellularLocation>
        <location evidence="2">Membrane</location>
        <topology evidence="2">Multi-pass membrane protein</topology>
    </subcellularLocation>
</comment>
<evidence type="ECO:0000256" key="9">
    <source>
        <dbReference type="ARBA" id="ARBA00022989"/>
    </source>
</evidence>
<dbReference type="InterPro" id="IPR003594">
    <property type="entry name" value="HATPase_dom"/>
</dbReference>